<evidence type="ECO:0000256" key="1">
    <source>
        <dbReference type="SAM" id="Phobius"/>
    </source>
</evidence>
<proteinExistence type="predicted"/>
<evidence type="ECO:0000313" key="3">
    <source>
        <dbReference type="WBParaSite" id="PEQ_0000917401-mRNA-1"/>
    </source>
</evidence>
<organism evidence="2 3">
    <name type="scientific">Parascaris equorum</name>
    <name type="common">Equine roundworm</name>
    <dbReference type="NCBI Taxonomy" id="6256"/>
    <lineage>
        <taxon>Eukaryota</taxon>
        <taxon>Metazoa</taxon>
        <taxon>Ecdysozoa</taxon>
        <taxon>Nematoda</taxon>
        <taxon>Chromadorea</taxon>
        <taxon>Rhabditida</taxon>
        <taxon>Spirurina</taxon>
        <taxon>Ascaridomorpha</taxon>
        <taxon>Ascaridoidea</taxon>
        <taxon>Ascarididae</taxon>
        <taxon>Parascaris</taxon>
    </lineage>
</organism>
<keyword evidence="1" id="KW-0472">Membrane</keyword>
<dbReference type="GO" id="GO:0018996">
    <property type="term" value="P:molting cycle, collagen and cuticulin-based cuticle"/>
    <property type="evidence" value="ECO:0007669"/>
    <property type="project" value="TreeGrafter"/>
</dbReference>
<dbReference type="GO" id="GO:0005886">
    <property type="term" value="C:plasma membrane"/>
    <property type="evidence" value="ECO:0007669"/>
    <property type="project" value="TreeGrafter"/>
</dbReference>
<dbReference type="Proteomes" id="UP000887564">
    <property type="component" value="Unplaced"/>
</dbReference>
<dbReference type="InterPro" id="IPR051697">
    <property type="entry name" value="Patched_domain-protein"/>
</dbReference>
<keyword evidence="2" id="KW-1185">Reference proteome</keyword>
<dbReference type="AlphaFoldDB" id="A0A914RWD4"/>
<feature type="transmembrane region" description="Helical" evidence="1">
    <location>
        <begin position="251"/>
        <end position="271"/>
    </location>
</feature>
<keyword evidence="1" id="KW-0812">Transmembrane</keyword>
<accession>A0A914RWD4</accession>
<sequence length="357" mass="41544">MKCILKYYCRIIGHRIFTIVLIGALVIYWYFAFLGALTIKTRLDTVKILPRDSPIQMPNRILNNIKVFCIIVWAEYHPVTVMVNKELDIRDRIQMNRFWHMVDQFESLPQCRGNFTDYSEMQSLEQRTFYEKGSLTDLFSLFGLDVDSDRRKSDNKDPTKTGLDYDKLDDFLESPFYVHWKTFMRVTRTSDGPRVSRFWFTVAYQNMSTWEQRIEIMQTWRKIASDHKDLNATVWETNGMFVDQMLSLKSVAIQTGALTLICMAVVCAIFIPNPCSVITASIAIASISLGTLEYFIKQWFCYVQLTNHKEVRNGRIVKIPMEGKQEKLEHTLQSVGWPMIQAGASTVMCVLPLLFLQ</sequence>
<dbReference type="WBParaSite" id="PEQ_0000917401-mRNA-1">
    <property type="protein sequence ID" value="PEQ_0000917401-mRNA-1"/>
    <property type="gene ID" value="PEQ_0000917401"/>
</dbReference>
<dbReference type="GO" id="GO:0030659">
    <property type="term" value="C:cytoplasmic vesicle membrane"/>
    <property type="evidence" value="ECO:0007669"/>
    <property type="project" value="TreeGrafter"/>
</dbReference>
<protein>
    <submittedName>
        <fullName evidence="3">SSD domain-containing protein</fullName>
    </submittedName>
</protein>
<feature type="transmembrane region" description="Helical" evidence="1">
    <location>
        <begin position="277"/>
        <end position="296"/>
    </location>
</feature>
<feature type="transmembrane region" description="Helical" evidence="1">
    <location>
        <begin position="335"/>
        <end position="356"/>
    </location>
</feature>
<dbReference type="GO" id="GO:0006897">
    <property type="term" value="P:endocytosis"/>
    <property type="evidence" value="ECO:0007669"/>
    <property type="project" value="TreeGrafter"/>
</dbReference>
<dbReference type="SUPFAM" id="SSF82866">
    <property type="entry name" value="Multidrug efflux transporter AcrB transmembrane domain"/>
    <property type="match status" value="1"/>
</dbReference>
<dbReference type="PANTHER" id="PTHR10796:SF90">
    <property type="entry name" value="SSD DOMAIN-CONTAINING PROTEIN"/>
    <property type="match status" value="1"/>
</dbReference>
<keyword evidence="1" id="KW-1133">Transmembrane helix</keyword>
<feature type="transmembrane region" description="Helical" evidence="1">
    <location>
        <begin position="16"/>
        <end position="39"/>
    </location>
</feature>
<reference evidence="3" key="1">
    <citation type="submission" date="2022-11" db="UniProtKB">
        <authorList>
            <consortium name="WormBaseParasite"/>
        </authorList>
    </citation>
    <scope>IDENTIFICATION</scope>
</reference>
<dbReference type="PANTHER" id="PTHR10796">
    <property type="entry name" value="PATCHED-RELATED"/>
    <property type="match status" value="1"/>
</dbReference>
<evidence type="ECO:0000313" key="2">
    <source>
        <dbReference type="Proteomes" id="UP000887564"/>
    </source>
</evidence>
<name>A0A914RWD4_PAREQ</name>